<sequence length="537" mass="57782">MSDASKTVRLRFDWDAGGTAAKGVKDLADSTKKAADETKELKKATEALARPSGITPTGGGPGNLFGAASTRDQLILEAMRHKNYEKSGLTPADLTRMTDQQLVGLKASLTKPPTAPAPATLLGKFGAGLRSGAANVAQSAGLGGLEKLGTVGAIVAAGVSALPSFVESFHEADLADYMGAARGQKARAFANNTILGRTAVGFLDGIRGREQDFRRVEYDQKFAALRQETEDEKRAASLEVRRQRIGAESRAAVLSGDRRMAFMPAADRMTVAGERAFREAQQLLPARQDVIDREKDLSTAEDMKSRQGRLLDELERRTKSLTAERADLMQKAEAAGGAEQSKYAGLAIMKGDQITKAQEDMKSLRVEINQAEQRIVQAKAEVGRSRIGVMQGELGILGQRVEAATDSATRIGLMNDFEYTNNLRFARLVKSRGLSGLSPDVIAGAAQIDPALVQNAGKVRGVDRIRSGGLAKEFPGIPDELPTVQGQYNDLLKKLTLSIEEVNRKQAADAVQKVSNDAFIKELEKFADRRGTRGTRS</sequence>
<proteinExistence type="predicted"/>
<keyword evidence="4" id="KW-1185">Reference proteome</keyword>
<dbReference type="RefSeq" id="WP_149112133.1">
    <property type="nucleotide sequence ID" value="NZ_CP042425.1"/>
</dbReference>
<dbReference type="AlphaFoldDB" id="A0A5C1AH98"/>
<dbReference type="Proteomes" id="UP000324974">
    <property type="component" value="Chromosome"/>
</dbReference>
<evidence type="ECO:0000256" key="1">
    <source>
        <dbReference type="SAM" id="Coils"/>
    </source>
</evidence>
<organism evidence="3 4">
    <name type="scientific">Limnoglobus roseus</name>
    <dbReference type="NCBI Taxonomy" id="2598579"/>
    <lineage>
        <taxon>Bacteria</taxon>
        <taxon>Pseudomonadati</taxon>
        <taxon>Planctomycetota</taxon>
        <taxon>Planctomycetia</taxon>
        <taxon>Gemmatales</taxon>
        <taxon>Gemmataceae</taxon>
        <taxon>Limnoglobus</taxon>
    </lineage>
</organism>
<dbReference type="KEGG" id="lrs:PX52LOC_04527"/>
<feature type="region of interest" description="Disordered" evidence="2">
    <location>
        <begin position="47"/>
        <end position="66"/>
    </location>
</feature>
<feature type="coiled-coil region" evidence="1">
    <location>
        <begin position="297"/>
        <end position="381"/>
    </location>
</feature>
<keyword evidence="1" id="KW-0175">Coiled coil</keyword>
<evidence type="ECO:0000313" key="3">
    <source>
        <dbReference type="EMBL" id="QEL17537.1"/>
    </source>
</evidence>
<accession>A0A5C1AH98</accession>
<evidence type="ECO:0000313" key="4">
    <source>
        <dbReference type="Proteomes" id="UP000324974"/>
    </source>
</evidence>
<reference evidence="4" key="1">
    <citation type="submission" date="2019-08" db="EMBL/GenBank/DDBJ databases">
        <title>Limnoglobus roseus gen. nov., sp. nov., a novel freshwater planctomycete with a giant genome from the family Gemmataceae.</title>
        <authorList>
            <person name="Kulichevskaya I.S."/>
            <person name="Naumoff D.G."/>
            <person name="Miroshnikov K."/>
            <person name="Ivanova A."/>
            <person name="Philippov D.A."/>
            <person name="Hakobyan A."/>
            <person name="Rijpstra I.C."/>
            <person name="Sinninghe Damste J.S."/>
            <person name="Liesack W."/>
            <person name="Dedysh S.N."/>
        </authorList>
    </citation>
    <scope>NUCLEOTIDE SEQUENCE [LARGE SCALE GENOMIC DNA]</scope>
    <source>
        <strain evidence="4">PX52</strain>
    </source>
</reference>
<dbReference type="EMBL" id="CP042425">
    <property type="protein sequence ID" value="QEL17537.1"/>
    <property type="molecule type" value="Genomic_DNA"/>
</dbReference>
<evidence type="ECO:0000256" key="2">
    <source>
        <dbReference type="SAM" id="MobiDB-lite"/>
    </source>
</evidence>
<protein>
    <submittedName>
        <fullName evidence="3">Uncharacterized protein</fullName>
    </submittedName>
</protein>
<name>A0A5C1AH98_9BACT</name>
<gene>
    <name evidence="3" type="ORF">PX52LOC_04527</name>
</gene>